<organism evidence="2 5">
    <name type="scientific">Pseudonocardia alni</name>
    <name type="common">Amycolata alni</name>
    <dbReference type="NCBI Taxonomy" id="33907"/>
    <lineage>
        <taxon>Bacteria</taxon>
        <taxon>Bacillati</taxon>
        <taxon>Actinomycetota</taxon>
        <taxon>Actinomycetes</taxon>
        <taxon>Pseudonocardiales</taxon>
        <taxon>Pseudonocardiaceae</taxon>
        <taxon>Pseudonocardia</taxon>
    </lineage>
</organism>
<comment type="caution">
    <text evidence="2">The sequence shown here is derived from an EMBL/GenBank/DDBJ whole genome shotgun (WGS) entry which is preliminary data.</text>
</comment>
<dbReference type="GeneID" id="98055254"/>
<dbReference type="EMBL" id="JACCCZ010000002">
    <property type="protein sequence ID" value="NYG05347.1"/>
    <property type="molecule type" value="Genomic_DNA"/>
</dbReference>
<protein>
    <submittedName>
        <fullName evidence="2">Transcriptional regulator with XRE-family HTH domain</fullName>
    </submittedName>
</protein>
<proteinExistence type="predicted"/>
<dbReference type="RefSeq" id="WP_157818125.1">
    <property type="nucleotide sequence ID" value="NZ_BAAAJZ010000009.1"/>
</dbReference>
<sequence>MPDEPRLSGAPRTLAEKLNHLARPPGSTRALYLDEIVEGIEATGGQVSRATLNTMMRGRNTNPRRSTIEALATYFKVSVSYLLDDPHPALTDNEHELLAKLRDPDLAALISGISELRPETRRSLARIVDDLRQMQNSEQAHRSS</sequence>
<dbReference type="SUPFAM" id="SSF47413">
    <property type="entry name" value="lambda repressor-like DNA-binding domains"/>
    <property type="match status" value="1"/>
</dbReference>
<name>A0A852W838_PSEA5</name>
<dbReference type="InterPro" id="IPR010982">
    <property type="entry name" value="Lambda_DNA-bd_dom_sf"/>
</dbReference>
<dbReference type="Proteomes" id="UP000232453">
    <property type="component" value="Unassembled WGS sequence"/>
</dbReference>
<accession>A0AA44ZSP1</accession>
<accession>A0A852W838</accession>
<evidence type="ECO:0000313" key="2">
    <source>
        <dbReference type="EMBL" id="NYG05347.1"/>
    </source>
</evidence>
<evidence type="ECO:0000259" key="1">
    <source>
        <dbReference type="PROSITE" id="PS50943"/>
    </source>
</evidence>
<dbReference type="InterPro" id="IPR001387">
    <property type="entry name" value="Cro/C1-type_HTH"/>
</dbReference>
<dbReference type="AlphaFoldDB" id="A0A852W838"/>
<dbReference type="Gene3D" id="1.10.260.40">
    <property type="entry name" value="lambda repressor-like DNA-binding domains"/>
    <property type="match status" value="1"/>
</dbReference>
<evidence type="ECO:0000313" key="4">
    <source>
        <dbReference type="Proteomes" id="UP000232453"/>
    </source>
</evidence>
<gene>
    <name evidence="3" type="ORF">ATL51_0038</name>
    <name evidence="2" type="ORF">HDA37_005701</name>
</gene>
<feature type="domain" description="HTH cro/C1-type" evidence="1">
    <location>
        <begin position="47"/>
        <end position="82"/>
    </location>
</feature>
<dbReference type="Proteomes" id="UP000549695">
    <property type="component" value="Unassembled WGS sequence"/>
</dbReference>
<dbReference type="PROSITE" id="PS50943">
    <property type="entry name" value="HTH_CROC1"/>
    <property type="match status" value="1"/>
</dbReference>
<keyword evidence="5" id="KW-1185">Reference proteome</keyword>
<evidence type="ECO:0000313" key="3">
    <source>
        <dbReference type="EMBL" id="PKB41376.1"/>
    </source>
</evidence>
<dbReference type="GO" id="GO:0003677">
    <property type="term" value="F:DNA binding"/>
    <property type="evidence" value="ECO:0007669"/>
    <property type="project" value="InterPro"/>
</dbReference>
<reference evidence="2 5" key="1">
    <citation type="submission" date="2020-07" db="EMBL/GenBank/DDBJ databases">
        <title>Sequencing the genomes of 1000 actinobacteria strains.</title>
        <authorList>
            <person name="Klenk H.-P."/>
        </authorList>
    </citation>
    <scope>NUCLEOTIDE SEQUENCE [LARGE SCALE GENOMIC DNA]</scope>
    <source>
        <strain evidence="3 4">DSM 44104</strain>
        <strain evidence="2 5">DSM 44749</strain>
    </source>
</reference>
<evidence type="ECO:0000313" key="5">
    <source>
        <dbReference type="Proteomes" id="UP000549695"/>
    </source>
</evidence>
<dbReference type="EMBL" id="PHUJ01000001">
    <property type="protein sequence ID" value="PKB41376.1"/>
    <property type="molecule type" value="Genomic_DNA"/>
</dbReference>